<protein>
    <submittedName>
        <fullName evidence="3">Kazal domain protein</fullName>
    </submittedName>
</protein>
<dbReference type="PROSITE" id="PS51465">
    <property type="entry name" value="KAZAL_2"/>
    <property type="match status" value="1"/>
</dbReference>
<evidence type="ECO:0000256" key="1">
    <source>
        <dbReference type="SAM" id="SignalP"/>
    </source>
</evidence>
<organism evidence="3 4">
    <name type="scientific">Hymenobacter negativus</name>
    <dbReference type="NCBI Taxonomy" id="2795026"/>
    <lineage>
        <taxon>Bacteria</taxon>
        <taxon>Pseudomonadati</taxon>
        <taxon>Bacteroidota</taxon>
        <taxon>Cytophagia</taxon>
        <taxon>Cytophagales</taxon>
        <taxon>Hymenobacteraceae</taxon>
        <taxon>Hymenobacter</taxon>
    </lineage>
</organism>
<accession>A0ABS0Q620</accession>
<name>A0ABS0Q620_9BACT</name>
<keyword evidence="4" id="KW-1185">Reference proteome</keyword>
<dbReference type="Proteomes" id="UP000625631">
    <property type="component" value="Unassembled WGS sequence"/>
</dbReference>
<dbReference type="Pfam" id="PF00050">
    <property type="entry name" value="Kazal_1"/>
    <property type="match status" value="1"/>
</dbReference>
<proteinExistence type="predicted"/>
<dbReference type="SMART" id="SM00280">
    <property type="entry name" value="KAZAL"/>
    <property type="match status" value="1"/>
</dbReference>
<feature type="chain" id="PRO_5046305593" evidence="1">
    <location>
        <begin position="23"/>
        <end position="81"/>
    </location>
</feature>
<dbReference type="SUPFAM" id="SSF100895">
    <property type="entry name" value="Kazal-type serine protease inhibitors"/>
    <property type="match status" value="1"/>
</dbReference>
<sequence>MKKHWIWAAALLLSAVSCQRHAVPTATAADCIDPSKINPQGICTMEYNPVCGCDGMTYANPCAAANAGVRTTKPGPCTGGK</sequence>
<dbReference type="InterPro" id="IPR036058">
    <property type="entry name" value="Kazal_dom_sf"/>
</dbReference>
<dbReference type="InterPro" id="IPR002350">
    <property type="entry name" value="Kazal_dom"/>
</dbReference>
<evidence type="ECO:0000313" key="3">
    <source>
        <dbReference type="EMBL" id="MBH8557711.1"/>
    </source>
</evidence>
<gene>
    <name evidence="3" type="ORF">I7X13_06605</name>
</gene>
<evidence type="ECO:0000259" key="2">
    <source>
        <dbReference type="PROSITE" id="PS51465"/>
    </source>
</evidence>
<feature type="domain" description="Kazal-like" evidence="2">
    <location>
        <begin position="25"/>
        <end position="79"/>
    </location>
</feature>
<dbReference type="EMBL" id="JAEDAE010000002">
    <property type="protein sequence ID" value="MBH8557711.1"/>
    <property type="molecule type" value="Genomic_DNA"/>
</dbReference>
<reference evidence="3 4" key="1">
    <citation type="submission" date="2020-12" db="EMBL/GenBank/DDBJ databases">
        <title>Hymenobacter sp.</title>
        <authorList>
            <person name="Kim M.K."/>
        </authorList>
    </citation>
    <scope>NUCLEOTIDE SEQUENCE [LARGE SCALE GENOMIC DNA]</scope>
    <source>
        <strain evidence="3 4">BT442</strain>
    </source>
</reference>
<evidence type="ECO:0000313" key="4">
    <source>
        <dbReference type="Proteomes" id="UP000625631"/>
    </source>
</evidence>
<keyword evidence="1" id="KW-0732">Signal</keyword>
<dbReference type="Gene3D" id="3.30.60.30">
    <property type="match status" value="1"/>
</dbReference>
<comment type="caution">
    <text evidence="3">The sequence shown here is derived from an EMBL/GenBank/DDBJ whole genome shotgun (WGS) entry which is preliminary data.</text>
</comment>
<dbReference type="RefSeq" id="WP_198074852.1">
    <property type="nucleotide sequence ID" value="NZ_JAEDAE010000002.1"/>
</dbReference>
<dbReference type="CDD" id="cd00104">
    <property type="entry name" value="KAZAL_FS"/>
    <property type="match status" value="1"/>
</dbReference>
<feature type="signal peptide" evidence="1">
    <location>
        <begin position="1"/>
        <end position="22"/>
    </location>
</feature>
<dbReference type="PROSITE" id="PS51257">
    <property type="entry name" value="PROKAR_LIPOPROTEIN"/>
    <property type="match status" value="1"/>
</dbReference>